<sequence length="188" mass="20233">MSETPTTQLLALFQANDLHFDSAEDAWARAEHLSPLLGWVVAHFPDEWAFQTCSAWLSLCAERIQGARPSAERFAQACSGAHPRQAHIVASKLGDVRNASILARKPAAAAFADAASHLAEVWAAVTTGEVDEETDPWARARGASQAMVTAWLEHQGLGSKDNPGRQKAQGELLDLLRQARQAGGLAET</sequence>
<dbReference type="RefSeq" id="WP_141643917.1">
    <property type="nucleotide sequence ID" value="NZ_VIFM01000070.1"/>
</dbReference>
<comment type="caution">
    <text evidence="1">The sequence shown here is derived from an EMBL/GenBank/DDBJ whole genome shotgun (WGS) entry which is preliminary data.</text>
</comment>
<accession>A0A540WZE0</accession>
<protein>
    <submittedName>
        <fullName evidence="1">Uncharacterized protein</fullName>
    </submittedName>
</protein>
<dbReference type="Proteomes" id="UP000315369">
    <property type="component" value="Unassembled WGS sequence"/>
</dbReference>
<evidence type="ECO:0000313" key="1">
    <source>
        <dbReference type="EMBL" id="TQF14379.1"/>
    </source>
</evidence>
<evidence type="ECO:0000313" key="2">
    <source>
        <dbReference type="Proteomes" id="UP000315369"/>
    </source>
</evidence>
<dbReference type="EMBL" id="VIFM01000070">
    <property type="protein sequence ID" value="TQF14379.1"/>
    <property type="molecule type" value="Genomic_DNA"/>
</dbReference>
<dbReference type="AlphaFoldDB" id="A0A540WZE0"/>
<reference evidence="1 2" key="1">
    <citation type="submission" date="2019-06" db="EMBL/GenBank/DDBJ databases">
        <authorList>
            <person name="Livingstone P."/>
            <person name="Whitworth D."/>
        </authorList>
    </citation>
    <scope>NUCLEOTIDE SEQUENCE [LARGE SCALE GENOMIC DNA]</scope>
    <source>
        <strain evidence="1 2">AM401</strain>
    </source>
</reference>
<name>A0A540WZE0_9BACT</name>
<proteinExistence type="predicted"/>
<keyword evidence="2" id="KW-1185">Reference proteome</keyword>
<dbReference type="OrthoDB" id="5382529at2"/>
<organism evidence="1 2">
    <name type="scientific">Myxococcus llanfairpwllgwyngyllgogerychwyrndrobwllllantysiliogogogochensis</name>
    <dbReference type="NCBI Taxonomy" id="2590453"/>
    <lineage>
        <taxon>Bacteria</taxon>
        <taxon>Pseudomonadati</taxon>
        <taxon>Myxococcota</taxon>
        <taxon>Myxococcia</taxon>
        <taxon>Myxococcales</taxon>
        <taxon>Cystobacterineae</taxon>
        <taxon>Myxococcaceae</taxon>
        <taxon>Myxococcus</taxon>
    </lineage>
</organism>
<gene>
    <name evidence="1" type="ORF">FJV41_18960</name>
</gene>